<dbReference type="AlphaFoldDB" id="A0A857DKV1"/>
<keyword evidence="2" id="KW-1133">Transmembrane helix</keyword>
<feature type="transmembrane region" description="Helical" evidence="2">
    <location>
        <begin position="172"/>
        <end position="190"/>
    </location>
</feature>
<evidence type="ECO:0000259" key="4">
    <source>
        <dbReference type="Pfam" id="PF14283"/>
    </source>
</evidence>
<sequence length="239" mass="26372">MTMKKIKTRLFTMLLAVMMCLCVFPTTAFANGGENNVAPSPKVTENPVTVPLTPDGNLTLVDDIKGEESKDKQFVTLQSKSGNYFYLVIDRSGDKENVYFLNLVDEADLMALIEDKDKKSETPKICSCSEKCEAGHVKSDCTVCMSDLNQCTGKVTAPIETTPEKKSNTGSILLMFLLAGGLGGGAFYYFKVQKNKSKTKGNTDPLDYDYDYDEDEDENNAGEEEYETENDSESEADAK</sequence>
<feature type="region of interest" description="Disordered" evidence="1">
    <location>
        <begin position="197"/>
        <end position="239"/>
    </location>
</feature>
<accession>A0A857DKV1</accession>
<dbReference type="Proteomes" id="UP000430508">
    <property type="component" value="Chromosome"/>
</dbReference>
<dbReference type="InterPro" id="IPR025376">
    <property type="entry name" value="CD1107-like_dom"/>
</dbReference>
<evidence type="ECO:0000256" key="3">
    <source>
        <dbReference type="SAM" id="SignalP"/>
    </source>
</evidence>
<gene>
    <name evidence="5" type="ORF">GQ588_10475</name>
</gene>
<keyword evidence="2" id="KW-0812">Transmembrane</keyword>
<protein>
    <submittedName>
        <fullName evidence="5">DUF4366 domain-containing protein</fullName>
    </submittedName>
</protein>
<organism evidence="5 6">
    <name type="scientific">Dehalobacter restrictus</name>
    <dbReference type="NCBI Taxonomy" id="55583"/>
    <lineage>
        <taxon>Bacteria</taxon>
        <taxon>Bacillati</taxon>
        <taxon>Bacillota</taxon>
        <taxon>Clostridia</taxon>
        <taxon>Eubacteriales</taxon>
        <taxon>Desulfitobacteriaceae</taxon>
        <taxon>Dehalobacter</taxon>
    </lineage>
</organism>
<dbReference type="EMBL" id="CP046996">
    <property type="protein sequence ID" value="QHA01025.1"/>
    <property type="molecule type" value="Genomic_DNA"/>
</dbReference>
<feature type="domain" description="Mobile element protein CD1107-like" evidence="4">
    <location>
        <begin position="51"/>
        <end position="197"/>
    </location>
</feature>
<evidence type="ECO:0000256" key="1">
    <source>
        <dbReference type="SAM" id="MobiDB-lite"/>
    </source>
</evidence>
<reference evidence="5 6" key="1">
    <citation type="submission" date="2019-12" db="EMBL/GenBank/DDBJ databases">
        <title>Sequence classification of anaerobic respiratory reductive dehalogenases: First we see many, then we see few.</title>
        <authorList>
            <person name="Molenda O."/>
            <person name="Puentes Jacome L.A."/>
            <person name="Cao X."/>
            <person name="Nesbo C.L."/>
            <person name="Tang S."/>
            <person name="Morson N."/>
            <person name="Patron J."/>
            <person name="Lomheim L."/>
            <person name="Wishart D.S."/>
            <person name="Edwards E.A."/>
        </authorList>
    </citation>
    <scope>NUCLEOTIDE SEQUENCE [LARGE SCALE GENOMIC DNA]</scope>
    <source>
        <strain evidence="5 6">12DCA</strain>
    </source>
</reference>
<feature type="compositionally biased region" description="Acidic residues" evidence="1">
    <location>
        <begin position="206"/>
        <end position="239"/>
    </location>
</feature>
<keyword evidence="3" id="KW-0732">Signal</keyword>
<feature type="chain" id="PRO_5032818481" evidence="3">
    <location>
        <begin position="31"/>
        <end position="239"/>
    </location>
</feature>
<evidence type="ECO:0000313" key="6">
    <source>
        <dbReference type="Proteomes" id="UP000430508"/>
    </source>
</evidence>
<dbReference type="Pfam" id="PF14283">
    <property type="entry name" value="CD1107-like"/>
    <property type="match status" value="1"/>
</dbReference>
<evidence type="ECO:0000256" key="2">
    <source>
        <dbReference type="SAM" id="Phobius"/>
    </source>
</evidence>
<evidence type="ECO:0000313" key="5">
    <source>
        <dbReference type="EMBL" id="QHA01025.1"/>
    </source>
</evidence>
<keyword evidence="2" id="KW-0472">Membrane</keyword>
<name>A0A857DKV1_9FIRM</name>
<proteinExistence type="predicted"/>
<feature type="signal peptide" evidence="3">
    <location>
        <begin position="1"/>
        <end position="30"/>
    </location>
</feature>